<proteinExistence type="predicted"/>
<organism evidence="1 2">
    <name type="scientific">Oedothorax gibbosus</name>
    <dbReference type="NCBI Taxonomy" id="931172"/>
    <lineage>
        <taxon>Eukaryota</taxon>
        <taxon>Metazoa</taxon>
        <taxon>Ecdysozoa</taxon>
        <taxon>Arthropoda</taxon>
        <taxon>Chelicerata</taxon>
        <taxon>Arachnida</taxon>
        <taxon>Araneae</taxon>
        <taxon>Araneomorphae</taxon>
        <taxon>Entelegynae</taxon>
        <taxon>Araneoidea</taxon>
        <taxon>Linyphiidae</taxon>
        <taxon>Erigoninae</taxon>
        <taxon>Oedothorax</taxon>
    </lineage>
</organism>
<comment type="caution">
    <text evidence="1">The sequence shown here is derived from an EMBL/GenBank/DDBJ whole genome shotgun (WGS) entry which is preliminary data.</text>
</comment>
<sequence length="194" mass="22414">MLDKVCCIIDVDGFSVRIPSESGDCYRNQFLVRELGYVRVDPVYTYLPRSYLFDLSQSYDFSRIPDAEAKTLRYQSRIITGLSLLPGPTESDCLDIRTLPDVLLKIYDRCRTVDADLVAYKGGCRESDLLKELAIPALDLQRFGCPAFKELMAKRNYKDCGHHKEVERDGAVHCSMAEVEAYRDWFMLNVRRYR</sequence>
<gene>
    <name evidence="1" type="ORF">JTE90_009643</name>
</gene>
<evidence type="ECO:0008006" key="3">
    <source>
        <dbReference type="Google" id="ProtNLM"/>
    </source>
</evidence>
<keyword evidence="2" id="KW-1185">Reference proteome</keyword>
<accession>A0AAV6V9U1</accession>
<evidence type="ECO:0000313" key="2">
    <source>
        <dbReference type="Proteomes" id="UP000827092"/>
    </source>
</evidence>
<name>A0AAV6V9U1_9ARAC</name>
<dbReference type="AlphaFoldDB" id="A0AAV6V9U1"/>
<dbReference type="EMBL" id="JAFNEN010000122">
    <property type="protein sequence ID" value="KAG8193424.1"/>
    <property type="molecule type" value="Genomic_DNA"/>
</dbReference>
<evidence type="ECO:0000313" key="1">
    <source>
        <dbReference type="EMBL" id="KAG8193424.1"/>
    </source>
</evidence>
<protein>
    <recommendedName>
        <fullName evidence="3">Exonuclease domain-containing protein</fullName>
    </recommendedName>
</protein>
<reference evidence="1 2" key="1">
    <citation type="journal article" date="2022" name="Nat. Ecol. Evol.">
        <title>A masculinizing supergene underlies an exaggerated male reproductive morph in a spider.</title>
        <authorList>
            <person name="Hendrickx F."/>
            <person name="De Corte Z."/>
            <person name="Sonet G."/>
            <person name="Van Belleghem S.M."/>
            <person name="Kostlbacher S."/>
            <person name="Vangestel C."/>
        </authorList>
    </citation>
    <scope>NUCLEOTIDE SEQUENCE [LARGE SCALE GENOMIC DNA]</scope>
    <source>
        <strain evidence="1">W744_W776</strain>
    </source>
</reference>
<dbReference type="Proteomes" id="UP000827092">
    <property type="component" value="Unassembled WGS sequence"/>
</dbReference>